<dbReference type="PANTHER" id="PTHR43575">
    <property type="entry name" value="PROTEIN ABCI7, CHLOROPLASTIC"/>
    <property type="match status" value="1"/>
</dbReference>
<dbReference type="InterPro" id="IPR037284">
    <property type="entry name" value="SUF_FeS_clus_asmbl_SufBD_sf"/>
</dbReference>
<dbReference type="Pfam" id="PF19295">
    <property type="entry name" value="SufBD_N"/>
    <property type="match status" value="1"/>
</dbReference>
<name>A0A917FKN1_9GAMM</name>
<proteinExistence type="inferred from homology"/>
<sequence>MAALLDSLAALAAEVADSRWPRVREWREAALAQAVRVGLPHNRLERWRHAPLRPLAAKHFGAETAAAGIEAAALPPAPRLVLVNGRYSAQHSDVSALPGLQVRSLAEALQGEDERAVAVLGRTFPDIDAPFAALNTALAEDGLLIEAPADAVFDTPLHLVLLQTPDARGAQTLRHKIECRDNSRLQVIEHHLGAGQALDNQLWHVHLKPGSRLAHVRLQDLGPAHTGIQRCDAVVAGDAEYIRLDVDAGGHYLRHELNIALQGRGARARAGGVLWGEGNGNLDTRLEIRHQAPDTACELPWRGLADGKARVSFYGGITIDAGADGSDAALSNKNLLLGPQAQVNTQPALEIYADEVKAAHGATVGQLDAAALFYLRSRGVPEREAVAMLTRAFYAEALAVLDADLRENVRPYLPARLRAEEA</sequence>
<evidence type="ECO:0000313" key="4">
    <source>
        <dbReference type="EMBL" id="GGF86016.1"/>
    </source>
</evidence>
<dbReference type="EMBL" id="BMFO01000001">
    <property type="protein sequence ID" value="GGF86016.1"/>
    <property type="molecule type" value="Genomic_DNA"/>
</dbReference>
<evidence type="ECO:0000259" key="2">
    <source>
        <dbReference type="Pfam" id="PF01458"/>
    </source>
</evidence>
<dbReference type="RefSeq" id="WP_188447409.1">
    <property type="nucleotide sequence ID" value="NZ_BMFO01000001.1"/>
</dbReference>
<gene>
    <name evidence="4" type="primary">ynhC</name>
    <name evidence="4" type="ORF">GCM10010960_05040</name>
</gene>
<dbReference type="InterPro" id="IPR055346">
    <property type="entry name" value="Fe-S_cluster_assembly_SufBD"/>
</dbReference>
<dbReference type="GO" id="GO:0016226">
    <property type="term" value="P:iron-sulfur cluster assembly"/>
    <property type="evidence" value="ECO:0007669"/>
    <property type="project" value="InterPro"/>
</dbReference>
<organism evidence="4 5">
    <name type="scientific">Arenimonas maotaiensis</name>
    <dbReference type="NCBI Taxonomy" id="1446479"/>
    <lineage>
        <taxon>Bacteria</taxon>
        <taxon>Pseudomonadati</taxon>
        <taxon>Pseudomonadota</taxon>
        <taxon>Gammaproteobacteria</taxon>
        <taxon>Lysobacterales</taxon>
        <taxon>Lysobacteraceae</taxon>
        <taxon>Arenimonas</taxon>
    </lineage>
</organism>
<feature type="domain" description="SUF system FeS cluster assembly SufBD core" evidence="2">
    <location>
        <begin position="168"/>
        <end position="393"/>
    </location>
</feature>
<dbReference type="InterPro" id="IPR045595">
    <property type="entry name" value="SufBD_N"/>
</dbReference>
<comment type="caution">
    <text evidence="4">The sequence shown here is derived from an EMBL/GenBank/DDBJ whole genome shotgun (WGS) entry which is preliminary data.</text>
</comment>
<protein>
    <submittedName>
        <fullName evidence="4">Fe-S cluster assembly protein SufD</fullName>
    </submittedName>
</protein>
<reference evidence="4" key="1">
    <citation type="journal article" date="2014" name="Int. J. Syst. Evol. Microbiol.">
        <title>Complete genome sequence of Corynebacterium casei LMG S-19264T (=DSM 44701T), isolated from a smear-ripened cheese.</title>
        <authorList>
            <consortium name="US DOE Joint Genome Institute (JGI-PGF)"/>
            <person name="Walter F."/>
            <person name="Albersmeier A."/>
            <person name="Kalinowski J."/>
            <person name="Ruckert C."/>
        </authorList>
    </citation>
    <scope>NUCLEOTIDE SEQUENCE</scope>
    <source>
        <strain evidence="4">CGMCC 1.12726</strain>
    </source>
</reference>
<reference evidence="4" key="2">
    <citation type="submission" date="2020-09" db="EMBL/GenBank/DDBJ databases">
        <authorList>
            <person name="Sun Q."/>
            <person name="Zhou Y."/>
        </authorList>
    </citation>
    <scope>NUCLEOTIDE SEQUENCE</scope>
    <source>
        <strain evidence="4">CGMCC 1.12726</strain>
    </source>
</reference>
<keyword evidence="5" id="KW-1185">Reference proteome</keyword>
<feature type="domain" description="SUF system FeS cluster assembly SufBD N-terminal" evidence="3">
    <location>
        <begin position="15"/>
        <end position="158"/>
    </location>
</feature>
<dbReference type="Pfam" id="PF01458">
    <property type="entry name" value="SUFBD_core"/>
    <property type="match status" value="1"/>
</dbReference>
<dbReference type="Proteomes" id="UP000632858">
    <property type="component" value="Unassembled WGS sequence"/>
</dbReference>
<dbReference type="SUPFAM" id="SSF101960">
    <property type="entry name" value="Stabilizer of iron transporter SufD"/>
    <property type="match status" value="1"/>
</dbReference>
<dbReference type="NCBIfam" id="TIGR01981">
    <property type="entry name" value="sufD"/>
    <property type="match status" value="1"/>
</dbReference>
<accession>A0A917FKN1</accession>
<dbReference type="AlphaFoldDB" id="A0A917FKN1"/>
<dbReference type="PANTHER" id="PTHR43575:SF1">
    <property type="entry name" value="PROTEIN ABCI7, CHLOROPLASTIC"/>
    <property type="match status" value="1"/>
</dbReference>
<evidence type="ECO:0000313" key="5">
    <source>
        <dbReference type="Proteomes" id="UP000632858"/>
    </source>
</evidence>
<comment type="similarity">
    <text evidence="1">Belongs to the iron-sulfur cluster assembly SufBD family.</text>
</comment>
<dbReference type="InterPro" id="IPR011542">
    <property type="entry name" value="SUF_FeS_clus_asmbl_SufD"/>
</dbReference>
<evidence type="ECO:0000256" key="1">
    <source>
        <dbReference type="ARBA" id="ARBA00043967"/>
    </source>
</evidence>
<dbReference type="InterPro" id="IPR000825">
    <property type="entry name" value="SUF_FeS_clus_asmbl_SufBD_core"/>
</dbReference>
<evidence type="ECO:0000259" key="3">
    <source>
        <dbReference type="Pfam" id="PF19295"/>
    </source>
</evidence>